<evidence type="ECO:0000259" key="2">
    <source>
        <dbReference type="Pfam" id="PF20478"/>
    </source>
</evidence>
<dbReference type="PANTHER" id="PTHR36981:SF1">
    <property type="entry name" value="P2X PURINORECEPTOR 7 INTRACELLULAR DOMAIN-CONTAINING PROTEIN"/>
    <property type="match status" value="1"/>
</dbReference>
<dbReference type="GeneID" id="110252894"/>
<feature type="region of interest" description="Disordered" evidence="1">
    <location>
        <begin position="1"/>
        <end position="22"/>
    </location>
</feature>
<evidence type="ECO:0000313" key="4">
    <source>
        <dbReference type="Proteomes" id="UP000887567"/>
    </source>
</evidence>
<dbReference type="PANTHER" id="PTHR36981">
    <property type="entry name" value="ZGC:195170"/>
    <property type="match status" value="1"/>
</dbReference>
<dbReference type="OMA" id="CVVQKIR"/>
<keyword evidence="4" id="KW-1185">Reference proteome</keyword>
<sequence>MADSDSSVSSSDSSDSSDSSSLCSSFIEDLENRNSEQTFKGFIEPFSFEPQGQNIEETDHVAAEENEVHTDDRLMNTEWCTCEFCQRMDRREECVCCKEVDRARNLMRQAVEDGEMQEEGQCITLHPGLKAVCLNVHVLKTAWYQYKQQYGSKCYEGPEHKKYRHVGYRQFVRWCWGFLGKEIRVPLPSCVVSCIRAHFPPPGLEENFEFQGFCFADE</sequence>
<dbReference type="KEGG" id="epa:110252894"/>
<dbReference type="AlphaFoldDB" id="A0A913Y758"/>
<reference evidence="3" key="1">
    <citation type="submission" date="2022-11" db="UniProtKB">
        <authorList>
            <consortium name="EnsemblMetazoa"/>
        </authorList>
    </citation>
    <scope>IDENTIFICATION</scope>
</reference>
<name>A0A913Y758_EXADI</name>
<dbReference type="Pfam" id="PF20478">
    <property type="entry name" value="P2RX7_C"/>
    <property type="match status" value="1"/>
</dbReference>
<dbReference type="Proteomes" id="UP000887567">
    <property type="component" value="Unplaced"/>
</dbReference>
<dbReference type="RefSeq" id="XP_020915404.1">
    <property type="nucleotide sequence ID" value="XM_021059745.1"/>
</dbReference>
<organism evidence="3 4">
    <name type="scientific">Exaiptasia diaphana</name>
    <name type="common">Tropical sea anemone</name>
    <name type="synonym">Aiptasia pulchella</name>
    <dbReference type="NCBI Taxonomy" id="2652724"/>
    <lineage>
        <taxon>Eukaryota</taxon>
        <taxon>Metazoa</taxon>
        <taxon>Cnidaria</taxon>
        <taxon>Anthozoa</taxon>
        <taxon>Hexacorallia</taxon>
        <taxon>Actiniaria</taxon>
        <taxon>Aiptasiidae</taxon>
        <taxon>Exaiptasia</taxon>
    </lineage>
</organism>
<feature type="domain" description="P2X purinoreceptor 7 intracellular" evidence="2">
    <location>
        <begin position="117"/>
        <end position="202"/>
    </location>
</feature>
<dbReference type="InterPro" id="IPR046815">
    <property type="entry name" value="P2RX7_C"/>
</dbReference>
<accession>A0A913Y758</accession>
<dbReference type="EnsemblMetazoa" id="XM_021059745.1">
    <property type="protein sequence ID" value="XP_020915404.1"/>
    <property type="gene ID" value="LOC110252894"/>
</dbReference>
<evidence type="ECO:0000313" key="3">
    <source>
        <dbReference type="EnsemblMetazoa" id="XP_020915404.1"/>
    </source>
</evidence>
<evidence type="ECO:0000256" key="1">
    <source>
        <dbReference type="SAM" id="MobiDB-lite"/>
    </source>
</evidence>
<proteinExistence type="predicted"/>
<protein>
    <recommendedName>
        <fullName evidence="2">P2X purinoreceptor 7 intracellular domain-containing protein</fullName>
    </recommendedName>
</protein>
<dbReference type="OrthoDB" id="5949611at2759"/>